<dbReference type="Pfam" id="PF23500">
    <property type="entry name" value="DUF7133"/>
    <property type="match status" value="1"/>
</dbReference>
<keyword evidence="1 4" id="KW-0349">Heme</keyword>
<dbReference type="SUPFAM" id="SSF101898">
    <property type="entry name" value="NHL repeat"/>
    <property type="match status" value="1"/>
</dbReference>
<evidence type="ECO:0000313" key="7">
    <source>
        <dbReference type="EMBL" id="SOD88572.1"/>
    </source>
</evidence>
<dbReference type="InterPro" id="IPR011042">
    <property type="entry name" value="6-blade_b-propeller_TolB-like"/>
</dbReference>
<evidence type="ECO:0000313" key="8">
    <source>
        <dbReference type="Proteomes" id="UP000219452"/>
    </source>
</evidence>
<keyword evidence="3 4" id="KW-0408">Iron</keyword>
<evidence type="ECO:0000256" key="5">
    <source>
        <dbReference type="SAM" id="MobiDB-lite"/>
    </source>
</evidence>
<dbReference type="PANTHER" id="PTHR33546:SF1">
    <property type="entry name" value="LARGE, MULTIFUNCTIONAL SECRETED PROTEIN"/>
    <property type="match status" value="1"/>
</dbReference>
<dbReference type="GO" id="GO:0020037">
    <property type="term" value="F:heme binding"/>
    <property type="evidence" value="ECO:0007669"/>
    <property type="project" value="InterPro"/>
</dbReference>
<proteinExistence type="predicted"/>
<evidence type="ECO:0000256" key="4">
    <source>
        <dbReference type="PROSITE-ProRule" id="PRU00433"/>
    </source>
</evidence>
<dbReference type="InterPro" id="IPR011989">
    <property type="entry name" value="ARM-like"/>
</dbReference>
<dbReference type="InterPro" id="IPR009056">
    <property type="entry name" value="Cyt_c-like_dom"/>
</dbReference>
<organism evidence="7 8">
    <name type="scientific">Spirosoma fluviale</name>
    <dbReference type="NCBI Taxonomy" id="1597977"/>
    <lineage>
        <taxon>Bacteria</taxon>
        <taxon>Pseudomonadati</taxon>
        <taxon>Bacteroidota</taxon>
        <taxon>Cytophagia</taxon>
        <taxon>Cytophagales</taxon>
        <taxon>Cytophagaceae</taxon>
        <taxon>Spirosoma</taxon>
    </lineage>
</organism>
<feature type="region of interest" description="Disordered" evidence="5">
    <location>
        <begin position="702"/>
        <end position="729"/>
    </location>
</feature>
<dbReference type="Proteomes" id="UP000219452">
    <property type="component" value="Unassembled WGS sequence"/>
</dbReference>
<dbReference type="EMBL" id="OCNH01000002">
    <property type="protein sequence ID" value="SOD88572.1"/>
    <property type="molecule type" value="Genomic_DNA"/>
</dbReference>
<dbReference type="AlphaFoldDB" id="A0A286FZE8"/>
<sequence>MLGFQQISGIKPAFSLDDYKIEEGFELKLIASESLLKAPVSLDFDNKGRMWVVEMIGYMPNLEGIGEEEPTGRISILEDRNKDGIADHAKVFLDKLVLPRAMAHVYGGLLYVDGPKLWFVEINNDKPGKKTLVDPVYAEGGNVEHSSNGLMMNIDNWIYNANYNFRYQLKNGKWLKEPTTDRGQWGITRDNFGRLYYNNNSTNLQGDFVLPNKVIRNKYFKPTVAEHQRLASNRVYPIHQTSVNRGYQTGVLDEKGLLKEVTAACGPLVYRGGAFPDAYNQNAFVCVPEANLIKRNILNFKGLQTTASQATEGREFIASTDEGFRPVNLFMGPDGAMYVVDMHRGIIQHKAYISQYLTEQLASKKLDTLQNAGRILKITSKTNKLNPTPDFTKATTGQLVALLSNSNGWLRDRAQQVLIQRKDLSVVNQLLTLAKSTNELATAIHALYVLDGLNALTFDNLSALVKQSKQPETIAHALGLLERFATPQRVVGMKAISTELLARNNETIDLYLSMALNPWLNLSETTFLPMLSEIEKKYATQKVVQEAITSGLDGKEAVYLASMNPSDFLKNNLTLTISNRQKKQLNSIYVAEVNAVDARTKGLKLFRTICATCHGADGKGIQDLAPPLKGSEYIDGSMKRLAAIILHGVSGPIHVNGKLYQLNNEMPALLNNKDISDQDIVDIIRYTQNALAKEGKGISTADVKKMRDKKPSGSGVLTEKQLLEEDFEK</sequence>
<dbReference type="GO" id="GO:0046872">
    <property type="term" value="F:metal ion binding"/>
    <property type="evidence" value="ECO:0007669"/>
    <property type="project" value="UniProtKB-KW"/>
</dbReference>
<accession>A0A286FZE8</accession>
<dbReference type="Gene3D" id="1.10.760.10">
    <property type="entry name" value="Cytochrome c-like domain"/>
    <property type="match status" value="1"/>
</dbReference>
<reference evidence="8" key="1">
    <citation type="submission" date="2017-09" db="EMBL/GenBank/DDBJ databases">
        <authorList>
            <person name="Varghese N."/>
            <person name="Submissions S."/>
        </authorList>
    </citation>
    <scope>NUCLEOTIDE SEQUENCE [LARGE SCALE GENOMIC DNA]</scope>
    <source>
        <strain evidence="8">DSM 29961</strain>
    </source>
</reference>
<dbReference type="SUPFAM" id="SSF46626">
    <property type="entry name" value="Cytochrome c"/>
    <property type="match status" value="1"/>
</dbReference>
<dbReference type="GO" id="GO:0009055">
    <property type="term" value="F:electron transfer activity"/>
    <property type="evidence" value="ECO:0007669"/>
    <property type="project" value="InterPro"/>
</dbReference>
<gene>
    <name evidence="7" type="ORF">SAMN06269250_2735</name>
</gene>
<protein>
    <submittedName>
        <fullName evidence="7">Cytochrome c, mono- and diheme variants</fullName>
    </submittedName>
</protein>
<evidence type="ECO:0000256" key="3">
    <source>
        <dbReference type="ARBA" id="ARBA00023004"/>
    </source>
</evidence>
<dbReference type="Gene3D" id="2.120.10.30">
    <property type="entry name" value="TolB, C-terminal domain"/>
    <property type="match status" value="1"/>
</dbReference>
<dbReference type="PROSITE" id="PS51007">
    <property type="entry name" value="CYTC"/>
    <property type="match status" value="1"/>
</dbReference>
<feature type="domain" description="Cytochrome c" evidence="6">
    <location>
        <begin position="597"/>
        <end position="691"/>
    </location>
</feature>
<dbReference type="PANTHER" id="PTHR33546">
    <property type="entry name" value="LARGE, MULTIFUNCTIONAL SECRETED PROTEIN-RELATED"/>
    <property type="match status" value="1"/>
</dbReference>
<dbReference type="InterPro" id="IPR036909">
    <property type="entry name" value="Cyt_c-like_dom_sf"/>
</dbReference>
<evidence type="ECO:0000256" key="2">
    <source>
        <dbReference type="ARBA" id="ARBA00022723"/>
    </source>
</evidence>
<evidence type="ECO:0000259" key="6">
    <source>
        <dbReference type="PROSITE" id="PS51007"/>
    </source>
</evidence>
<keyword evidence="2 4" id="KW-0479">Metal-binding</keyword>
<dbReference type="Gene3D" id="1.25.10.10">
    <property type="entry name" value="Leucine-rich Repeat Variant"/>
    <property type="match status" value="1"/>
</dbReference>
<dbReference type="InterPro" id="IPR055557">
    <property type="entry name" value="DUF7133"/>
</dbReference>
<keyword evidence="8" id="KW-1185">Reference proteome</keyword>
<evidence type="ECO:0000256" key="1">
    <source>
        <dbReference type="ARBA" id="ARBA00022617"/>
    </source>
</evidence>
<name>A0A286FZE8_9BACT</name>
<dbReference type="Pfam" id="PF00034">
    <property type="entry name" value="Cytochrom_C"/>
    <property type="match status" value="1"/>
</dbReference>
<feature type="compositionally biased region" description="Basic and acidic residues" evidence="5">
    <location>
        <begin position="702"/>
        <end position="711"/>
    </location>
</feature>